<evidence type="ECO:0000313" key="1">
    <source>
        <dbReference type="EMBL" id="KAL2054042.1"/>
    </source>
</evidence>
<sequence>MEADGDSVALFNKDGRITRGAAFGWKSSISESQALIHGNAGIEALRFADDTVEVPKCFEGRRSYLGGIDGEDLLVEFQPRFGVASKAENCVRDGNSYGVVGRKKDIQ</sequence>
<accession>A0ABR4B857</accession>
<name>A0ABR4B857_9LECA</name>
<reference evidence="1 2" key="1">
    <citation type="submission" date="2024-09" db="EMBL/GenBank/DDBJ databases">
        <title>Rethinking Asexuality: The Enigmatic Case of Functional Sexual Genes in Lepraria (Stereocaulaceae).</title>
        <authorList>
            <person name="Doellman M."/>
            <person name="Sun Y."/>
            <person name="Barcenas-Pena A."/>
            <person name="Lumbsch H.T."/>
            <person name="Grewe F."/>
        </authorList>
    </citation>
    <scope>NUCLEOTIDE SEQUENCE [LARGE SCALE GENOMIC DNA]</scope>
    <source>
        <strain evidence="1 2">Grewe 0041</strain>
    </source>
</reference>
<protein>
    <submittedName>
        <fullName evidence="1">Uncharacterized protein</fullName>
    </submittedName>
</protein>
<proteinExistence type="predicted"/>
<organism evidence="1 2">
    <name type="scientific">Lepraria finkii</name>
    <dbReference type="NCBI Taxonomy" id="1340010"/>
    <lineage>
        <taxon>Eukaryota</taxon>
        <taxon>Fungi</taxon>
        <taxon>Dikarya</taxon>
        <taxon>Ascomycota</taxon>
        <taxon>Pezizomycotina</taxon>
        <taxon>Lecanoromycetes</taxon>
        <taxon>OSLEUM clade</taxon>
        <taxon>Lecanoromycetidae</taxon>
        <taxon>Lecanorales</taxon>
        <taxon>Lecanorineae</taxon>
        <taxon>Stereocaulaceae</taxon>
        <taxon>Lepraria</taxon>
    </lineage>
</organism>
<evidence type="ECO:0000313" key="2">
    <source>
        <dbReference type="Proteomes" id="UP001590951"/>
    </source>
</evidence>
<dbReference type="EMBL" id="JBHFEH010000017">
    <property type="protein sequence ID" value="KAL2054042.1"/>
    <property type="molecule type" value="Genomic_DNA"/>
</dbReference>
<dbReference type="Proteomes" id="UP001590951">
    <property type="component" value="Unassembled WGS sequence"/>
</dbReference>
<keyword evidence="2" id="KW-1185">Reference proteome</keyword>
<gene>
    <name evidence="1" type="ORF">ABVK25_005581</name>
</gene>
<comment type="caution">
    <text evidence="1">The sequence shown here is derived from an EMBL/GenBank/DDBJ whole genome shotgun (WGS) entry which is preliminary data.</text>
</comment>